<evidence type="ECO:0000256" key="13">
    <source>
        <dbReference type="ARBA" id="ARBA00042373"/>
    </source>
</evidence>
<gene>
    <name evidence="17" type="ORF">HGRIS_000951</name>
</gene>
<feature type="region of interest" description="Disordered" evidence="15">
    <location>
        <begin position="45"/>
        <end position="93"/>
    </location>
</feature>
<comment type="subcellular location">
    <subcellularLocation>
        <location evidence="2">Cell membrane</location>
        <topology evidence="2">Single-pass type II membrane protein</topology>
    </subcellularLocation>
</comment>
<reference evidence="18" key="1">
    <citation type="submission" date="2024-06" db="EMBL/GenBank/DDBJ databases">
        <title>Multi-omics analyses provide insights into the biosynthesis of the anticancer antibiotic pleurotin in Hohenbuehelia grisea.</title>
        <authorList>
            <person name="Weaver J.A."/>
            <person name="Alberti F."/>
        </authorList>
    </citation>
    <scope>NUCLEOTIDE SEQUENCE [LARGE SCALE GENOMIC DNA]</scope>
    <source>
        <strain evidence="18">T-177</strain>
    </source>
</reference>
<dbReference type="SUPFAM" id="SSF51445">
    <property type="entry name" value="(Trans)glycosidases"/>
    <property type="match status" value="1"/>
</dbReference>
<feature type="signal peptide" evidence="16">
    <location>
        <begin position="1"/>
        <end position="17"/>
    </location>
</feature>
<dbReference type="EC" id="3.2.1.39" evidence="4"/>
<name>A0ABR3IQB0_9AGAR</name>
<evidence type="ECO:0000256" key="2">
    <source>
        <dbReference type="ARBA" id="ARBA00004401"/>
    </source>
</evidence>
<protein>
    <recommendedName>
        <fullName evidence="4">glucan endo-1,3-beta-D-glucosidase</fullName>
        <ecNumber evidence="4">3.2.1.39</ecNumber>
    </recommendedName>
    <alternativeName>
        <fullName evidence="14">Endo-1,3-beta-glucanase btgC</fullName>
    </alternativeName>
    <alternativeName>
        <fullName evidence="13">Laminarinase btgC</fullName>
    </alternativeName>
</protein>
<comment type="caution">
    <text evidence="17">The sequence shown here is derived from an EMBL/GenBank/DDBJ whole genome shotgun (WGS) entry which is preliminary data.</text>
</comment>
<keyword evidence="6" id="KW-0378">Hydrolase</keyword>
<dbReference type="InterPro" id="IPR017853">
    <property type="entry name" value="GH"/>
</dbReference>
<dbReference type="PANTHER" id="PTHR16631">
    <property type="entry name" value="GLUCAN 1,3-BETA-GLUCOSIDASE"/>
    <property type="match status" value="1"/>
</dbReference>
<evidence type="ECO:0000256" key="5">
    <source>
        <dbReference type="ARBA" id="ARBA00022475"/>
    </source>
</evidence>
<comment type="catalytic activity">
    <reaction evidence="1">
        <text>Hydrolysis of (1-&gt;3)-beta-D-glucosidic linkages in (1-&gt;3)-beta-D-glucans.</text>
        <dbReference type="EC" id="3.2.1.39"/>
    </reaction>
</comment>
<evidence type="ECO:0000256" key="7">
    <source>
        <dbReference type="ARBA" id="ARBA00023136"/>
    </source>
</evidence>
<evidence type="ECO:0000256" key="9">
    <source>
        <dbReference type="ARBA" id="ARBA00023277"/>
    </source>
</evidence>
<evidence type="ECO:0000256" key="6">
    <source>
        <dbReference type="ARBA" id="ARBA00022801"/>
    </source>
</evidence>
<evidence type="ECO:0000256" key="3">
    <source>
        <dbReference type="ARBA" id="ARBA00008773"/>
    </source>
</evidence>
<keyword evidence="5" id="KW-1003">Cell membrane</keyword>
<accession>A0ABR3IQB0</accession>
<feature type="chain" id="PRO_5046224176" description="glucan endo-1,3-beta-D-glucosidase" evidence="16">
    <location>
        <begin position="18"/>
        <end position="407"/>
    </location>
</feature>
<comment type="function">
    <text evidence="12">Glucanases play a role in cell expansion during growth, in cell-cell fusion during mating, and in spore release during sporulation. This enzyme may be involved in beta-glucan degradation. Active on laminarin and lichenan.</text>
</comment>
<evidence type="ECO:0000256" key="16">
    <source>
        <dbReference type="SAM" id="SignalP"/>
    </source>
</evidence>
<keyword evidence="11" id="KW-0624">Polysaccharide degradation</keyword>
<keyword evidence="9" id="KW-0119">Carbohydrate metabolism</keyword>
<dbReference type="PANTHER" id="PTHR16631:SF17">
    <property type="entry name" value="GLUCAN ENDO-1,3-BETA-GLUCOSIDASE BTGC"/>
    <property type="match status" value="1"/>
</dbReference>
<keyword evidence="18" id="KW-1185">Reference proteome</keyword>
<evidence type="ECO:0000256" key="11">
    <source>
        <dbReference type="ARBA" id="ARBA00023326"/>
    </source>
</evidence>
<evidence type="ECO:0000256" key="12">
    <source>
        <dbReference type="ARBA" id="ARBA00037649"/>
    </source>
</evidence>
<keyword evidence="8" id="KW-0325">Glycoprotein</keyword>
<keyword evidence="7" id="KW-0472">Membrane</keyword>
<evidence type="ECO:0000313" key="18">
    <source>
        <dbReference type="Proteomes" id="UP001556367"/>
    </source>
</evidence>
<keyword evidence="16" id="KW-0732">Signal</keyword>
<evidence type="ECO:0000256" key="10">
    <source>
        <dbReference type="ARBA" id="ARBA00023316"/>
    </source>
</evidence>
<sequence length="407" mass="44946">MLIPLAILIYIIVIAVGSKKAAQTQPTSTTAVVHTGNITSNAATAFTNITQEPWDDEDDGDREGSAGQNPNNNTESPAPQGNSSTSTDSVDSGPSYSGCFPALDFDMPSYVPTTTKNWWCDMSSEYAFMGFSYEVTSCQSFSKLKKEFTDIRNTFNGRYVRIYGACDRKGFYDELIEAAWQAGLGVHALIWFGFDGGDIWKTRRDTVISILRTNPKAKFVVRALQFGSEPLFDYVLKPSDLAAQVKLAQKALANTGIPVTVSEMAYGYQAHKGSDVVLEAVDLIDAHMLPFFSTEASTGKKAWPIVRKDLDWFIKNGDGKKIYLSQNGWPSETYPGVEANSPDAVADIENEEDYYDLLDTHCHELKSIAGGGVGWFAHLYSDYQEPGYGILDRNMVKKFSFKPRTSC</sequence>
<proteinExistence type="inferred from homology"/>
<comment type="similarity">
    <text evidence="3">Belongs to the glycosyl hydrolase 17 family.</text>
</comment>
<dbReference type="EMBL" id="JASNQZ010000018">
    <property type="protein sequence ID" value="KAL0945461.1"/>
    <property type="molecule type" value="Genomic_DNA"/>
</dbReference>
<evidence type="ECO:0000256" key="14">
    <source>
        <dbReference type="ARBA" id="ARBA00043078"/>
    </source>
</evidence>
<evidence type="ECO:0000256" key="1">
    <source>
        <dbReference type="ARBA" id="ARBA00000382"/>
    </source>
</evidence>
<dbReference type="InterPro" id="IPR050732">
    <property type="entry name" value="Beta-glucan_modifiers"/>
</dbReference>
<evidence type="ECO:0000256" key="4">
    <source>
        <dbReference type="ARBA" id="ARBA00012780"/>
    </source>
</evidence>
<feature type="compositionally biased region" description="Polar residues" evidence="15">
    <location>
        <begin position="66"/>
        <end position="93"/>
    </location>
</feature>
<keyword evidence="10" id="KW-0961">Cell wall biogenesis/degradation</keyword>
<evidence type="ECO:0000256" key="8">
    <source>
        <dbReference type="ARBA" id="ARBA00023180"/>
    </source>
</evidence>
<organism evidence="17 18">
    <name type="scientific">Hohenbuehelia grisea</name>
    <dbReference type="NCBI Taxonomy" id="104357"/>
    <lineage>
        <taxon>Eukaryota</taxon>
        <taxon>Fungi</taxon>
        <taxon>Dikarya</taxon>
        <taxon>Basidiomycota</taxon>
        <taxon>Agaricomycotina</taxon>
        <taxon>Agaricomycetes</taxon>
        <taxon>Agaricomycetidae</taxon>
        <taxon>Agaricales</taxon>
        <taxon>Pleurotineae</taxon>
        <taxon>Pleurotaceae</taxon>
        <taxon>Hohenbuehelia</taxon>
    </lineage>
</organism>
<dbReference type="Proteomes" id="UP001556367">
    <property type="component" value="Unassembled WGS sequence"/>
</dbReference>
<evidence type="ECO:0000256" key="15">
    <source>
        <dbReference type="SAM" id="MobiDB-lite"/>
    </source>
</evidence>
<evidence type="ECO:0000313" key="17">
    <source>
        <dbReference type="EMBL" id="KAL0945461.1"/>
    </source>
</evidence>